<gene>
    <name evidence="2" type="ORF">C3L50_10575</name>
</gene>
<dbReference type="CDD" id="cd04182">
    <property type="entry name" value="GT_2_like_f"/>
    <property type="match status" value="1"/>
</dbReference>
<protein>
    <submittedName>
        <fullName evidence="2">Nucleotidyltransferase family protein</fullName>
    </submittedName>
</protein>
<name>A0A2S5AAI3_9FLAO</name>
<dbReference type="InterPro" id="IPR029044">
    <property type="entry name" value="Nucleotide-diphossugar_trans"/>
</dbReference>
<dbReference type="RefSeq" id="WP_103806139.1">
    <property type="nucleotide sequence ID" value="NZ_PQVG01000005.1"/>
</dbReference>
<dbReference type="InterPro" id="IPR025877">
    <property type="entry name" value="MobA-like_NTP_Trfase"/>
</dbReference>
<dbReference type="GO" id="GO:0016779">
    <property type="term" value="F:nucleotidyltransferase activity"/>
    <property type="evidence" value="ECO:0007669"/>
    <property type="project" value="UniProtKB-ARBA"/>
</dbReference>
<comment type="caution">
    <text evidence="2">The sequence shown here is derived from an EMBL/GenBank/DDBJ whole genome shotgun (WGS) entry which is preliminary data.</text>
</comment>
<evidence type="ECO:0000313" key="2">
    <source>
        <dbReference type="EMBL" id="POY39600.1"/>
    </source>
</evidence>
<reference evidence="2 3" key="1">
    <citation type="submission" date="2018-01" db="EMBL/GenBank/DDBJ databases">
        <authorList>
            <person name="Gaut B.S."/>
            <person name="Morton B.R."/>
            <person name="Clegg M.T."/>
            <person name="Duvall M.R."/>
        </authorList>
    </citation>
    <scope>NUCLEOTIDE SEQUENCE [LARGE SCALE GENOMIC DNA]</scope>
    <source>
        <strain evidence="2 3">HR-AY</strain>
    </source>
</reference>
<evidence type="ECO:0000259" key="1">
    <source>
        <dbReference type="Pfam" id="PF12804"/>
    </source>
</evidence>
<dbReference type="SUPFAM" id="SSF53448">
    <property type="entry name" value="Nucleotide-diphospho-sugar transferases"/>
    <property type="match status" value="1"/>
</dbReference>
<evidence type="ECO:0000313" key="3">
    <source>
        <dbReference type="Proteomes" id="UP000237310"/>
    </source>
</evidence>
<organism evidence="2 3">
    <name type="scientific">Flavobacterium alvei</name>
    <dbReference type="NCBI Taxonomy" id="2080416"/>
    <lineage>
        <taxon>Bacteria</taxon>
        <taxon>Pseudomonadati</taxon>
        <taxon>Bacteroidota</taxon>
        <taxon>Flavobacteriia</taxon>
        <taxon>Flavobacteriales</taxon>
        <taxon>Flavobacteriaceae</taxon>
        <taxon>Flavobacterium</taxon>
    </lineage>
</organism>
<keyword evidence="3" id="KW-1185">Reference proteome</keyword>
<dbReference type="PANTHER" id="PTHR43777:SF1">
    <property type="entry name" value="MOLYBDENUM COFACTOR CYTIDYLYLTRANSFERASE"/>
    <property type="match status" value="1"/>
</dbReference>
<accession>A0A2S5AAI3</accession>
<dbReference type="Pfam" id="PF12804">
    <property type="entry name" value="NTP_transf_3"/>
    <property type="match status" value="1"/>
</dbReference>
<dbReference type="AlphaFoldDB" id="A0A2S5AAI3"/>
<proteinExistence type="predicted"/>
<feature type="domain" description="MobA-like NTP transferase" evidence="1">
    <location>
        <begin position="6"/>
        <end position="168"/>
    </location>
</feature>
<keyword evidence="2" id="KW-0808">Transferase</keyword>
<dbReference type="OrthoDB" id="9779263at2"/>
<dbReference type="Gene3D" id="3.90.550.10">
    <property type="entry name" value="Spore Coat Polysaccharide Biosynthesis Protein SpsA, Chain A"/>
    <property type="match status" value="1"/>
</dbReference>
<dbReference type="EMBL" id="PQVG01000005">
    <property type="protein sequence ID" value="POY39600.1"/>
    <property type="molecule type" value="Genomic_DNA"/>
</dbReference>
<sequence length="204" mass="22704">MNKIAVVVLAAGNAKRLGRSKQLLPWGNSTLLEHIVKNVLTIDAYKFFVVLGAYSNEIIEKTNLSEATLLINSKWQQGLGSSIASAITEIDNKYSELSAVLLVLADQPFISSVHLNAMIKLHLKEKESIIITKKENYKGVPVLFPKKFFGELMSLSNDEGAKQIVNRNKNCVKEIVSQDNIADIDTFEAYETLHKIFNNLVKNG</sequence>
<dbReference type="PANTHER" id="PTHR43777">
    <property type="entry name" value="MOLYBDENUM COFACTOR CYTIDYLYLTRANSFERASE"/>
    <property type="match status" value="1"/>
</dbReference>
<dbReference type="Proteomes" id="UP000237310">
    <property type="component" value="Unassembled WGS sequence"/>
</dbReference>